<evidence type="ECO:0008006" key="4">
    <source>
        <dbReference type="Google" id="ProtNLM"/>
    </source>
</evidence>
<proteinExistence type="predicted"/>
<organism evidence="2 3">
    <name type="scientific">Paraburkholderia bengalensis</name>
    <dbReference type="NCBI Taxonomy" id="2747562"/>
    <lineage>
        <taxon>Bacteria</taxon>
        <taxon>Pseudomonadati</taxon>
        <taxon>Pseudomonadota</taxon>
        <taxon>Betaproteobacteria</taxon>
        <taxon>Burkholderiales</taxon>
        <taxon>Burkholderiaceae</taxon>
        <taxon>Paraburkholderia</taxon>
    </lineage>
</organism>
<keyword evidence="3" id="KW-1185">Reference proteome</keyword>
<reference evidence="2 3" key="1">
    <citation type="journal article" date="2022" name="Arch. Microbiol.">
        <title>Paraburkholderia bengalensis sp. nov. isolated from roots of Oryza sativa, IR64.</title>
        <authorList>
            <person name="Nag P."/>
            <person name="Mondal N."/>
            <person name="Sarkar J."/>
            <person name="Das S."/>
        </authorList>
    </citation>
    <scope>NUCLEOTIDE SEQUENCE [LARGE SCALE GENOMIC DNA]</scope>
    <source>
        <strain evidence="2 3">IR64_4_BI</strain>
    </source>
</reference>
<accession>A0ABU8IMT9</accession>
<dbReference type="EMBL" id="JACFYJ010000006">
    <property type="protein sequence ID" value="MEI5996742.1"/>
    <property type="molecule type" value="Genomic_DNA"/>
</dbReference>
<evidence type="ECO:0000313" key="3">
    <source>
        <dbReference type="Proteomes" id="UP001386437"/>
    </source>
</evidence>
<name>A0ABU8IMT9_9BURK</name>
<protein>
    <recommendedName>
        <fullName evidence="4">DUF3077 domain-containing protein</fullName>
    </recommendedName>
</protein>
<gene>
    <name evidence="2" type="ORF">H3V53_05865</name>
</gene>
<comment type="caution">
    <text evidence="2">The sequence shown here is derived from an EMBL/GenBank/DDBJ whole genome shotgun (WGS) entry which is preliminary data.</text>
</comment>
<evidence type="ECO:0000256" key="1">
    <source>
        <dbReference type="SAM" id="MobiDB-lite"/>
    </source>
</evidence>
<evidence type="ECO:0000313" key="2">
    <source>
        <dbReference type="EMBL" id="MEI5996742.1"/>
    </source>
</evidence>
<feature type="region of interest" description="Disordered" evidence="1">
    <location>
        <begin position="1"/>
        <end position="36"/>
    </location>
</feature>
<dbReference type="Proteomes" id="UP001386437">
    <property type="component" value="Unassembled WGS sequence"/>
</dbReference>
<sequence length="97" mass="10774">MSSRDERSGQLESEAPEATEVPEWNNPRDYPQAELMRGLQLASDTVLRLATQTHAAVTRGDAPGAELARMSLEKQLALTTRLIDELLFDGDDSHIMH</sequence>
<dbReference type="RefSeq" id="WP_336597151.1">
    <property type="nucleotide sequence ID" value="NZ_JACFYJ010000006.1"/>
</dbReference>